<name>A0A6M3KRQ1_9ZZZZ</name>
<evidence type="ECO:0000313" key="2">
    <source>
        <dbReference type="EMBL" id="QJA84134.1"/>
    </source>
</evidence>
<proteinExistence type="predicted"/>
<dbReference type="EMBL" id="MT142524">
    <property type="protein sequence ID" value="QJA84134.1"/>
    <property type="molecule type" value="Genomic_DNA"/>
</dbReference>
<dbReference type="InterPro" id="IPR006522">
    <property type="entry name" value="Phage_virion_morphogenesis"/>
</dbReference>
<organism evidence="2">
    <name type="scientific">viral metagenome</name>
    <dbReference type="NCBI Taxonomy" id="1070528"/>
    <lineage>
        <taxon>unclassified sequences</taxon>
        <taxon>metagenomes</taxon>
        <taxon>organismal metagenomes</taxon>
    </lineage>
</organism>
<dbReference type="AlphaFoldDB" id="A0A6M3KRQ1"/>
<dbReference type="EMBL" id="MT141540">
    <property type="protein sequence ID" value="QJA65530.1"/>
    <property type="molecule type" value="Genomic_DNA"/>
</dbReference>
<dbReference type="Pfam" id="PF05069">
    <property type="entry name" value="Phage_tail_S"/>
    <property type="match status" value="1"/>
</dbReference>
<protein>
    <submittedName>
        <fullName evidence="2">Putative tail protein</fullName>
    </submittedName>
</protein>
<gene>
    <name evidence="2" type="ORF">MM415A00224_0033</name>
    <name evidence="1" type="ORF">MM415B00387_0023</name>
</gene>
<evidence type="ECO:0000313" key="1">
    <source>
        <dbReference type="EMBL" id="QJA65530.1"/>
    </source>
</evidence>
<accession>A0A6M3KRQ1</accession>
<sequence>MAVALDVKIDDRDLHNVLQRIRQRFGNLKPALRIIGETVQASIQQNFEAGGRPEKWVDLAEATKKARAAKRKWPGQILVVTGLMKKITYQVEDDRVTLTAGSEYAAAHHFGVDKTVQVSAHSRRRRSYDVSRDRKKVASGVVFVKGHSRHMKLPARPFMMLQNEDWPEINESLAEHLLK</sequence>
<reference evidence="2" key="1">
    <citation type="submission" date="2020-03" db="EMBL/GenBank/DDBJ databases">
        <title>The deep terrestrial virosphere.</title>
        <authorList>
            <person name="Holmfeldt K."/>
            <person name="Nilsson E."/>
            <person name="Simone D."/>
            <person name="Lopez-Fernandez M."/>
            <person name="Wu X."/>
            <person name="de Brujin I."/>
            <person name="Lundin D."/>
            <person name="Andersson A."/>
            <person name="Bertilsson S."/>
            <person name="Dopson M."/>
        </authorList>
    </citation>
    <scope>NUCLEOTIDE SEQUENCE</scope>
    <source>
        <strain evidence="2">MM415A00224</strain>
        <strain evidence="1">MM415B00387</strain>
    </source>
</reference>